<name>A0A0W8I799_9MICO</name>
<dbReference type="InterPro" id="IPR013849">
    <property type="entry name" value="DNA_helicase_Holl-junc_RuvA_I"/>
</dbReference>
<dbReference type="InterPro" id="IPR010994">
    <property type="entry name" value="RuvA_2-like"/>
</dbReference>
<dbReference type="GO" id="GO:0000400">
    <property type="term" value="F:four-way junction DNA binding"/>
    <property type="evidence" value="ECO:0007669"/>
    <property type="project" value="UniProtKB-UniRule"/>
</dbReference>
<dbReference type="Pfam" id="PF01330">
    <property type="entry name" value="RuvA_N"/>
    <property type="match status" value="1"/>
</dbReference>
<evidence type="ECO:0000256" key="2">
    <source>
        <dbReference type="ARBA" id="ARBA00022763"/>
    </source>
</evidence>
<dbReference type="GO" id="GO:0006281">
    <property type="term" value="P:DNA repair"/>
    <property type="evidence" value="ECO:0007669"/>
    <property type="project" value="UniProtKB-UniRule"/>
</dbReference>
<evidence type="ECO:0000256" key="1">
    <source>
        <dbReference type="ARBA" id="ARBA00022490"/>
    </source>
</evidence>
<sequence length="205" mass="20820">MIASVRGPVRHVGLDHVVVEVGGVGLLVHTTPETASGCRTGQELTLETTLVVREESLTLYGFAGADAKALFEQVQTVSGVGPRLALAMLSVHSPADVRAALAQGDLVALTKVPGIGRKSAERLVLELKDKILAMGVEPGLAGGAGAAPGGGAGEDAVHTQVREALQGLGWTTRQADGALGAVTKGADAPTDVAALLRATLRELGR</sequence>
<comment type="function">
    <text evidence="6">The RuvA-RuvB-RuvC complex processes Holliday junction (HJ) DNA during genetic recombination and DNA repair, while the RuvA-RuvB complex plays an important role in the rescue of blocked DNA replication forks via replication fork reversal (RFR). RuvA specifically binds to HJ cruciform DNA, conferring on it an open structure. The RuvB hexamer acts as an ATP-dependent pump, pulling dsDNA into and through the RuvAB complex. HJ branch migration allows RuvC to scan DNA until it finds its consensus sequence, where it cleaves and resolves the cruciform DNA.</text>
</comment>
<dbReference type="AlphaFoldDB" id="A0A0W8I799"/>
<keyword evidence="8" id="KW-0347">Helicase</keyword>
<dbReference type="SUPFAM" id="SSF47781">
    <property type="entry name" value="RuvA domain 2-like"/>
    <property type="match status" value="1"/>
</dbReference>
<dbReference type="GO" id="GO:0009378">
    <property type="term" value="F:four-way junction helicase activity"/>
    <property type="evidence" value="ECO:0007669"/>
    <property type="project" value="InterPro"/>
</dbReference>
<dbReference type="SMART" id="SM00278">
    <property type="entry name" value="HhH1"/>
    <property type="match status" value="2"/>
</dbReference>
<dbReference type="GO" id="GO:0006310">
    <property type="term" value="P:DNA recombination"/>
    <property type="evidence" value="ECO:0007669"/>
    <property type="project" value="UniProtKB-UniRule"/>
</dbReference>
<comment type="subunit">
    <text evidence="6">Homotetramer. Forms an RuvA(8)-RuvB(12)-Holliday junction (HJ) complex. HJ DNA is sandwiched between 2 RuvA tetramers; dsDNA enters through RuvA and exits via RuvB. An RuvB hexamer assembles on each DNA strand where it exits the tetramer. Each RuvB hexamer is contacted by two RuvA subunits (via domain III) on 2 adjacent RuvB subunits; this complex drives branch migration. In the full resolvosome a probable DNA-RuvA(4)-RuvB(12)-RuvC(2) complex forms which resolves the HJ.</text>
</comment>
<dbReference type="GO" id="GO:0005524">
    <property type="term" value="F:ATP binding"/>
    <property type="evidence" value="ECO:0007669"/>
    <property type="project" value="InterPro"/>
</dbReference>
<evidence type="ECO:0000256" key="3">
    <source>
        <dbReference type="ARBA" id="ARBA00023125"/>
    </source>
</evidence>
<dbReference type="STRING" id="767452.AVL62_04425"/>
<keyword evidence="9" id="KW-1185">Reference proteome</keyword>
<dbReference type="GO" id="GO:0009379">
    <property type="term" value="C:Holliday junction helicase complex"/>
    <property type="evidence" value="ECO:0007669"/>
    <property type="project" value="InterPro"/>
</dbReference>
<keyword evidence="3 6" id="KW-0238">DNA-binding</keyword>
<dbReference type="EMBL" id="LQBL01000027">
    <property type="protein sequence ID" value="KUG54456.1"/>
    <property type="molecule type" value="Genomic_DNA"/>
</dbReference>
<comment type="similarity">
    <text evidence="6">Belongs to the RuvA family.</text>
</comment>
<dbReference type="GO" id="GO:0005737">
    <property type="term" value="C:cytoplasm"/>
    <property type="evidence" value="ECO:0007669"/>
    <property type="project" value="UniProtKB-SubCell"/>
</dbReference>
<accession>A0A0W8I799</accession>
<dbReference type="OrthoDB" id="5293449at2"/>
<reference evidence="8 9" key="1">
    <citation type="submission" date="2015-12" db="EMBL/GenBank/DDBJ databases">
        <title>Serinicoccus chungangenesis strain CD08_5 genome sequencing and assembly.</title>
        <authorList>
            <person name="Chander A.M."/>
            <person name="Kaur G."/>
            <person name="Nair G.R."/>
            <person name="Dhawan D.K."/>
            <person name="Kochhar R.K."/>
            <person name="Mayilraj S."/>
            <person name="Bhadada S.K."/>
        </authorList>
    </citation>
    <scope>NUCLEOTIDE SEQUENCE [LARGE SCALE GENOMIC DNA]</scope>
    <source>
        <strain evidence="8 9">CD08_5</strain>
    </source>
</reference>
<dbReference type="Gene3D" id="2.40.50.140">
    <property type="entry name" value="Nucleic acid-binding proteins"/>
    <property type="match status" value="1"/>
</dbReference>
<keyword evidence="8" id="KW-0378">Hydrolase</keyword>
<dbReference type="Pfam" id="PF14520">
    <property type="entry name" value="HHH_5"/>
    <property type="match status" value="1"/>
</dbReference>
<evidence type="ECO:0000256" key="5">
    <source>
        <dbReference type="ARBA" id="ARBA00023204"/>
    </source>
</evidence>
<dbReference type="NCBIfam" id="TIGR00084">
    <property type="entry name" value="ruvA"/>
    <property type="match status" value="1"/>
</dbReference>
<keyword evidence="8" id="KW-0067">ATP-binding</keyword>
<dbReference type="Gene3D" id="1.10.150.20">
    <property type="entry name" value="5' to 3' exonuclease, C-terminal subdomain"/>
    <property type="match status" value="1"/>
</dbReference>
<dbReference type="InterPro" id="IPR011114">
    <property type="entry name" value="RuvA_C"/>
</dbReference>
<dbReference type="Gene3D" id="1.10.8.10">
    <property type="entry name" value="DNA helicase RuvA subunit, C-terminal domain"/>
    <property type="match status" value="1"/>
</dbReference>
<comment type="domain">
    <text evidence="6">Has three domains with a flexible linker between the domains II and III and assumes an 'L' shape. Domain III is highly mobile and contacts RuvB.</text>
</comment>
<keyword evidence="1 6" id="KW-0963">Cytoplasm</keyword>
<keyword evidence="2 6" id="KW-0227">DNA damage</keyword>
<keyword evidence="4 6" id="KW-0233">DNA recombination</keyword>
<keyword evidence="5 6" id="KW-0234">DNA repair</keyword>
<dbReference type="SUPFAM" id="SSF46929">
    <property type="entry name" value="DNA helicase RuvA subunit, C-terminal domain"/>
    <property type="match status" value="1"/>
</dbReference>
<dbReference type="RefSeq" id="WP_058891187.1">
    <property type="nucleotide sequence ID" value="NZ_LQBL01000027.1"/>
</dbReference>
<dbReference type="CDD" id="cd14332">
    <property type="entry name" value="UBA_RuvA_C"/>
    <property type="match status" value="1"/>
</dbReference>
<feature type="domain" description="Helix-hairpin-helix DNA-binding motif class 1" evidence="7">
    <location>
        <begin position="107"/>
        <end position="126"/>
    </location>
</feature>
<proteinExistence type="inferred from homology"/>
<feature type="domain" description="Helix-hairpin-helix DNA-binding motif class 1" evidence="7">
    <location>
        <begin position="72"/>
        <end position="91"/>
    </location>
</feature>
<evidence type="ECO:0000256" key="6">
    <source>
        <dbReference type="HAMAP-Rule" id="MF_00031"/>
    </source>
</evidence>
<organism evidence="8 9">
    <name type="scientific">Serinicoccus chungangensis</name>
    <dbReference type="NCBI Taxonomy" id="767452"/>
    <lineage>
        <taxon>Bacteria</taxon>
        <taxon>Bacillati</taxon>
        <taxon>Actinomycetota</taxon>
        <taxon>Actinomycetes</taxon>
        <taxon>Micrococcales</taxon>
        <taxon>Ornithinimicrobiaceae</taxon>
        <taxon>Serinicoccus</taxon>
    </lineage>
</organism>
<dbReference type="HAMAP" id="MF_00031">
    <property type="entry name" value="DNA_HJ_migration_RuvA"/>
    <property type="match status" value="1"/>
</dbReference>
<dbReference type="GO" id="GO:0048476">
    <property type="term" value="C:Holliday junction resolvase complex"/>
    <property type="evidence" value="ECO:0007669"/>
    <property type="project" value="UniProtKB-UniRule"/>
</dbReference>
<protein>
    <recommendedName>
        <fullName evidence="6">Holliday junction branch migration complex subunit RuvA</fullName>
    </recommendedName>
</protein>
<evidence type="ECO:0000259" key="7">
    <source>
        <dbReference type="SMART" id="SM00278"/>
    </source>
</evidence>
<comment type="subcellular location">
    <subcellularLocation>
        <location evidence="6">Cytoplasm</location>
    </subcellularLocation>
</comment>
<dbReference type="Pfam" id="PF07499">
    <property type="entry name" value="RuvA_C"/>
    <property type="match status" value="1"/>
</dbReference>
<dbReference type="InterPro" id="IPR003583">
    <property type="entry name" value="Hlx-hairpin-Hlx_DNA-bd_motif"/>
</dbReference>
<gene>
    <name evidence="6" type="primary">ruvA</name>
    <name evidence="8" type="ORF">AVL62_04425</name>
</gene>
<dbReference type="InterPro" id="IPR036267">
    <property type="entry name" value="RuvA_C_sf"/>
</dbReference>
<evidence type="ECO:0000313" key="8">
    <source>
        <dbReference type="EMBL" id="KUG54456.1"/>
    </source>
</evidence>
<dbReference type="Proteomes" id="UP000054837">
    <property type="component" value="Unassembled WGS sequence"/>
</dbReference>
<feature type="region of interest" description="Domain III" evidence="6">
    <location>
        <begin position="152"/>
        <end position="205"/>
    </location>
</feature>
<dbReference type="InterPro" id="IPR000085">
    <property type="entry name" value="RuvA"/>
</dbReference>
<comment type="caution">
    <text evidence="8">The sequence shown here is derived from an EMBL/GenBank/DDBJ whole genome shotgun (WGS) entry which is preliminary data.</text>
</comment>
<evidence type="ECO:0000256" key="4">
    <source>
        <dbReference type="ARBA" id="ARBA00023172"/>
    </source>
</evidence>
<comment type="caution">
    <text evidence="6">Lacks conserved residue(s) required for the propagation of feature annotation.</text>
</comment>
<evidence type="ECO:0000313" key="9">
    <source>
        <dbReference type="Proteomes" id="UP000054837"/>
    </source>
</evidence>
<dbReference type="SUPFAM" id="SSF50249">
    <property type="entry name" value="Nucleic acid-binding proteins"/>
    <property type="match status" value="1"/>
</dbReference>
<dbReference type="InterPro" id="IPR012340">
    <property type="entry name" value="NA-bd_OB-fold"/>
</dbReference>
<keyword evidence="8" id="KW-0547">Nucleotide-binding</keyword>